<dbReference type="Proteomes" id="UP001500886">
    <property type="component" value="Unassembled WGS sequence"/>
</dbReference>
<sequence length="96" mass="10641">MGYELYDEGEWPVPTCPDCSSETEPVDVEGERIWRCTARDCTRRTYGTGDPDDDDALPPYTETDEDGDTIVYRGTGDIDIEATAELAAQNGPDEDE</sequence>
<dbReference type="EMBL" id="BAAASL010000015">
    <property type="protein sequence ID" value="GAA2720571.1"/>
    <property type="molecule type" value="Genomic_DNA"/>
</dbReference>
<protein>
    <recommendedName>
        <fullName evidence="4">Transposase</fullName>
    </recommendedName>
</protein>
<dbReference type="RefSeq" id="WP_344436863.1">
    <property type="nucleotide sequence ID" value="NZ_BAAASL010000015.1"/>
</dbReference>
<feature type="compositionally biased region" description="Acidic residues" evidence="1">
    <location>
        <begin position="50"/>
        <end position="68"/>
    </location>
</feature>
<accession>A0ABN3TXG3</accession>
<organism evidence="2 3">
    <name type="scientific">Streptomyces luteosporeus</name>
    <dbReference type="NCBI Taxonomy" id="173856"/>
    <lineage>
        <taxon>Bacteria</taxon>
        <taxon>Bacillati</taxon>
        <taxon>Actinomycetota</taxon>
        <taxon>Actinomycetes</taxon>
        <taxon>Kitasatosporales</taxon>
        <taxon>Streptomycetaceae</taxon>
        <taxon>Streptomyces</taxon>
    </lineage>
</organism>
<keyword evidence="3" id="KW-1185">Reference proteome</keyword>
<evidence type="ECO:0000256" key="1">
    <source>
        <dbReference type="SAM" id="MobiDB-lite"/>
    </source>
</evidence>
<comment type="caution">
    <text evidence="2">The sequence shown here is derived from an EMBL/GenBank/DDBJ whole genome shotgun (WGS) entry which is preliminary data.</text>
</comment>
<feature type="region of interest" description="Disordered" evidence="1">
    <location>
        <begin position="44"/>
        <end position="69"/>
    </location>
</feature>
<reference evidence="2 3" key="1">
    <citation type="journal article" date="2019" name="Int. J. Syst. Evol. Microbiol.">
        <title>The Global Catalogue of Microorganisms (GCM) 10K type strain sequencing project: providing services to taxonomists for standard genome sequencing and annotation.</title>
        <authorList>
            <consortium name="The Broad Institute Genomics Platform"/>
            <consortium name="The Broad Institute Genome Sequencing Center for Infectious Disease"/>
            <person name="Wu L."/>
            <person name="Ma J."/>
        </authorList>
    </citation>
    <scope>NUCLEOTIDE SEQUENCE [LARGE SCALE GENOMIC DNA]</scope>
    <source>
        <strain evidence="2 3">JCM 4542</strain>
    </source>
</reference>
<proteinExistence type="predicted"/>
<name>A0ABN3TXG3_9ACTN</name>
<evidence type="ECO:0008006" key="4">
    <source>
        <dbReference type="Google" id="ProtNLM"/>
    </source>
</evidence>
<evidence type="ECO:0000313" key="2">
    <source>
        <dbReference type="EMBL" id="GAA2720571.1"/>
    </source>
</evidence>
<gene>
    <name evidence="2" type="ORF">GCM10010315_41290</name>
</gene>
<evidence type="ECO:0000313" key="3">
    <source>
        <dbReference type="Proteomes" id="UP001500886"/>
    </source>
</evidence>